<dbReference type="Gene3D" id="1.10.357.10">
    <property type="entry name" value="Tetracycline Repressor, domain 2"/>
    <property type="match status" value="1"/>
</dbReference>
<dbReference type="PANTHER" id="PTHR30055">
    <property type="entry name" value="HTH-TYPE TRANSCRIPTIONAL REGULATOR RUTR"/>
    <property type="match status" value="1"/>
</dbReference>
<dbReference type="SUPFAM" id="SSF48498">
    <property type="entry name" value="Tetracyclin repressor-like, C-terminal domain"/>
    <property type="match status" value="1"/>
</dbReference>
<evidence type="ECO:0000256" key="4">
    <source>
        <dbReference type="PROSITE-ProRule" id="PRU00335"/>
    </source>
</evidence>
<sequence>MTERLTRAQQQERTRERLLNAAETLIGDRGIHQTSLDQIAAAAGLTKGAIYANFGSKKELIAAILDRKLTSDDGEPHEPLSSLDRWASSLGDSYSVNVERPEIRRFALAMIELWLYGMREDAGRAPVAEWLRTIRALNSKKAESLATGELPMPVDQLSALMTALDIGVAMQHYLDPEAVPPEVYRAGLEAVMRRPEASTPPGV</sequence>
<keyword evidence="7" id="KW-1185">Reference proteome</keyword>
<dbReference type="InterPro" id="IPR009057">
    <property type="entry name" value="Homeodomain-like_sf"/>
</dbReference>
<feature type="domain" description="HTH tetR-type" evidence="5">
    <location>
        <begin position="12"/>
        <end position="72"/>
    </location>
</feature>
<keyword evidence="3" id="KW-0804">Transcription</keyword>
<dbReference type="RefSeq" id="WP_023561956.1">
    <property type="nucleotide sequence ID" value="NC_022657.1"/>
</dbReference>
<dbReference type="HOGENOM" id="CLU_069356_15_11_11"/>
<dbReference type="SUPFAM" id="SSF46689">
    <property type="entry name" value="Homeodomain-like"/>
    <property type="match status" value="1"/>
</dbReference>
<evidence type="ECO:0000313" key="6">
    <source>
        <dbReference type="EMBL" id="AGZ45620.1"/>
    </source>
</evidence>
<gene>
    <name evidence="6" type="ORF">AFR_36820</name>
</gene>
<name>U5WC98_9ACTN</name>
<protein>
    <submittedName>
        <fullName evidence="6">TetR family transcriptional regulator</fullName>
    </submittedName>
</protein>
<dbReference type="PATRIC" id="fig|1246995.3.peg.7449"/>
<dbReference type="InterPro" id="IPR050109">
    <property type="entry name" value="HTH-type_TetR-like_transc_reg"/>
</dbReference>
<dbReference type="PRINTS" id="PR00455">
    <property type="entry name" value="HTHTETR"/>
</dbReference>
<dbReference type="KEGG" id="afs:AFR_36820"/>
<dbReference type="STRING" id="1246995.AFR_36820"/>
<keyword evidence="2 4" id="KW-0238">DNA-binding</keyword>
<dbReference type="EMBL" id="CP006272">
    <property type="protein sequence ID" value="AGZ45620.1"/>
    <property type="molecule type" value="Genomic_DNA"/>
</dbReference>
<proteinExistence type="predicted"/>
<accession>U5WC98</accession>
<evidence type="ECO:0000256" key="2">
    <source>
        <dbReference type="ARBA" id="ARBA00023125"/>
    </source>
</evidence>
<feature type="DNA-binding region" description="H-T-H motif" evidence="4">
    <location>
        <begin position="35"/>
        <end position="54"/>
    </location>
</feature>
<evidence type="ECO:0000256" key="3">
    <source>
        <dbReference type="ARBA" id="ARBA00023163"/>
    </source>
</evidence>
<dbReference type="InterPro" id="IPR001647">
    <property type="entry name" value="HTH_TetR"/>
</dbReference>
<dbReference type="Proteomes" id="UP000017746">
    <property type="component" value="Chromosome"/>
</dbReference>
<dbReference type="GO" id="GO:0000976">
    <property type="term" value="F:transcription cis-regulatory region binding"/>
    <property type="evidence" value="ECO:0007669"/>
    <property type="project" value="TreeGrafter"/>
</dbReference>
<organism evidence="6 7">
    <name type="scientific">Actinoplanes friuliensis DSM 7358</name>
    <dbReference type="NCBI Taxonomy" id="1246995"/>
    <lineage>
        <taxon>Bacteria</taxon>
        <taxon>Bacillati</taxon>
        <taxon>Actinomycetota</taxon>
        <taxon>Actinomycetes</taxon>
        <taxon>Micromonosporales</taxon>
        <taxon>Micromonosporaceae</taxon>
        <taxon>Actinoplanes</taxon>
    </lineage>
</organism>
<dbReference type="eggNOG" id="COG1309">
    <property type="taxonomic scope" value="Bacteria"/>
</dbReference>
<dbReference type="OrthoDB" id="3813186at2"/>
<evidence type="ECO:0000313" key="7">
    <source>
        <dbReference type="Proteomes" id="UP000017746"/>
    </source>
</evidence>
<dbReference type="GO" id="GO:0003700">
    <property type="term" value="F:DNA-binding transcription factor activity"/>
    <property type="evidence" value="ECO:0007669"/>
    <property type="project" value="TreeGrafter"/>
</dbReference>
<reference evidence="6 7" key="1">
    <citation type="journal article" date="2014" name="J. Biotechnol.">
        <title>Complete genome sequence of the actinobacterium Actinoplanes friuliensis HAG 010964, producer of the lipopeptide antibiotic friulimycin.</title>
        <authorList>
            <person name="Ruckert C."/>
            <person name="Szczepanowski R."/>
            <person name="Albersmeier A."/>
            <person name="Goesmann A."/>
            <person name="Fischer N."/>
            <person name="Steinkamper A."/>
            <person name="Puhler A."/>
            <person name="Biener R."/>
            <person name="Schwartz D."/>
            <person name="Kalinowski J."/>
        </authorList>
    </citation>
    <scope>NUCLEOTIDE SEQUENCE [LARGE SCALE GENOMIC DNA]</scope>
    <source>
        <strain evidence="6 7">DSM 7358</strain>
    </source>
</reference>
<dbReference type="PROSITE" id="PS50977">
    <property type="entry name" value="HTH_TETR_2"/>
    <property type="match status" value="1"/>
</dbReference>
<dbReference type="Pfam" id="PF00440">
    <property type="entry name" value="TetR_N"/>
    <property type="match status" value="1"/>
</dbReference>
<dbReference type="AlphaFoldDB" id="U5WC98"/>
<dbReference type="InterPro" id="IPR036271">
    <property type="entry name" value="Tet_transcr_reg_TetR-rel_C_sf"/>
</dbReference>
<keyword evidence="1" id="KW-0805">Transcription regulation</keyword>
<evidence type="ECO:0000259" key="5">
    <source>
        <dbReference type="PROSITE" id="PS50977"/>
    </source>
</evidence>
<evidence type="ECO:0000256" key="1">
    <source>
        <dbReference type="ARBA" id="ARBA00023015"/>
    </source>
</evidence>
<dbReference type="PANTHER" id="PTHR30055:SF234">
    <property type="entry name" value="HTH-TYPE TRANSCRIPTIONAL REGULATOR BETI"/>
    <property type="match status" value="1"/>
</dbReference>